<proteinExistence type="predicted"/>
<dbReference type="GO" id="GO:1990238">
    <property type="term" value="F:double-stranded DNA endonuclease activity"/>
    <property type="evidence" value="ECO:0007669"/>
    <property type="project" value="TreeGrafter"/>
</dbReference>
<dbReference type="EMBL" id="JAASAI010000027">
    <property type="protein sequence ID" value="NIL24561.1"/>
    <property type="molecule type" value="Genomic_DNA"/>
</dbReference>
<protein>
    <submittedName>
        <fullName evidence="1">Rpn family recombination-promoting nuclease/putative transposase</fullName>
    </submittedName>
</protein>
<gene>
    <name evidence="1" type="ORF">HB991_18865</name>
</gene>
<dbReference type="PANTHER" id="PTHR34611">
    <property type="match status" value="1"/>
</dbReference>
<dbReference type="AlphaFoldDB" id="A0AA44CPV8"/>
<accession>A0AA44CPV8</accession>
<feature type="non-terminal residue" evidence="1">
    <location>
        <position position="1"/>
    </location>
</feature>
<reference evidence="1" key="1">
    <citation type="submission" date="2020-03" db="EMBL/GenBank/DDBJ databases">
        <authorList>
            <person name="Kislichkina A."/>
            <person name="Dentovskaya S."/>
            <person name="Shaikhutdinov R."/>
            <person name="Ivanov S."/>
            <person name="Sizova A."/>
            <person name="Solomentsev V."/>
            <person name="Bogun A."/>
        </authorList>
    </citation>
    <scope>NUCLEOTIDE SEQUENCE</scope>
    <source>
        <strain evidence="1">SCPM-O-B-7610</strain>
    </source>
</reference>
<dbReference type="GO" id="GO:0006310">
    <property type="term" value="P:DNA recombination"/>
    <property type="evidence" value="ECO:0007669"/>
    <property type="project" value="TreeGrafter"/>
</dbReference>
<organism evidence="1 2">
    <name type="scientific">Yersinia mollaretii</name>
    <dbReference type="NCBI Taxonomy" id="33060"/>
    <lineage>
        <taxon>Bacteria</taxon>
        <taxon>Pseudomonadati</taxon>
        <taxon>Pseudomonadota</taxon>
        <taxon>Gammaproteobacteria</taxon>
        <taxon>Enterobacterales</taxon>
        <taxon>Yersiniaceae</taxon>
        <taxon>Yersinia</taxon>
    </lineage>
</organism>
<sequence length="95" mass="10520">ISVIHYILQNGETAEPERFILDLVHHLPQYEEELMTIAQKLEQNGLQKGILIGEANGLKKAALKIARSLLAKGVDRTTVMESTGLSDKDLAQICH</sequence>
<dbReference type="PANTHER" id="PTHR34611:SF4">
    <property type="entry name" value="RECOMBINATION-PROMOTING NUCLEASE PSLT051"/>
    <property type="match status" value="1"/>
</dbReference>
<evidence type="ECO:0000313" key="2">
    <source>
        <dbReference type="Proteomes" id="UP000712947"/>
    </source>
</evidence>
<dbReference type="Proteomes" id="UP000712947">
    <property type="component" value="Unassembled WGS sequence"/>
</dbReference>
<dbReference type="InterPro" id="IPR051699">
    <property type="entry name" value="Rpn/YhgA-like_nuclease"/>
</dbReference>
<name>A0AA44CPV8_YERMO</name>
<comment type="caution">
    <text evidence="1">The sequence shown here is derived from an EMBL/GenBank/DDBJ whole genome shotgun (WGS) entry which is preliminary data.</text>
</comment>
<evidence type="ECO:0000313" key="1">
    <source>
        <dbReference type="EMBL" id="NIL24561.1"/>
    </source>
</evidence>